<dbReference type="CDD" id="cd18793">
    <property type="entry name" value="SF2_C_SNF"/>
    <property type="match status" value="1"/>
</dbReference>
<dbReference type="Gene3D" id="3.40.50.300">
    <property type="entry name" value="P-loop containing nucleotide triphosphate hydrolases"/>
    <property type="match status" value="1"/>
</dbReference>
<dbReference type="SMART" id="SM00490">
    <property type="entry name" value="HELICc"/>
    <property type="match status" value="1"/>
</dbReference>
<dbReference type="Pfam" id="PF00176">
    <property type="entry name" value="SNF2-rel_dom"/>
    <property type="match status" value="1"/>
</dbReference>
<proteinExistence type="predicted"/>
<dbReference type="GO" id="GO:0016787">
    <property type="term" value="F:hydrolase activity"/>
    <property type="evidence" value="ECO:0007669"/>
    <property type="project" value="UniProtKB-KW"/>
</dbReference>
<dbReference type="Pfam" id="PF00271">
    <property type="entry name" value="Helicase_C"/>
    <property type="match status" value="1"/>
</dbReference>
<dbReference type="GO" id="GO:0004386">
    <property type="term" value="F:helicase activity"/>
    <property type="evidence" value="ECO:0007669"/>
    <property type="project" value="UniProtKB-KW"/>
</dbReference>
<organism evidence="5 6">
    <name type="scientific">Thorsellia kenyensis</name>
    <dbReference type="NCBI Taxonomy" id="1549888"/>
    <lineage>
        <taxon>Bacteria</taxon>
        <taxon>Pseudomonadati</taxon>
        <taxon>Pseudomonadota</taxon>
        <taxon>Gammaproteobacteria</taxon>
        <taxon>Enterobacterales</taxon>
        <taxon>Thorselliaceae</taxon>
        <taxon>Thorsellia</taxon>
    </lineage>
</organism>
<keyword evidence="2 5" id="KW-0547">Nucleotide-binding</keyword>
<dbReference type="InterPro" id="IPR038718">
    <property type="entry name" value="SNF2-like_sf"/>
</dbReference>
<keyword evidence="1 5" id="KW-0378">Hydrolase</keyword>
<accession>A0ABV6C9S9</accession>
<protein>
    <submittedName>
        <fullName evidence="5">DEAD/DEAH box helicase</fullName>
        <ecNumber evidence="5">3.6.4.-</ecNumber>
    </submittedName>
</protein>
<evidence type="ECO:0000256" key="1">
    <source>
        <dbReference type="ARBA" id="ARBA00022801"/>
    </source>
</evidence>
<gene>
    <name evidence="5" type="ORF">ACFFIT_01890</name>
</gene>
<dbReference type="Gene3D" id="3.40.50.10810">
    <property type="entry name" value="Tandem AAA-ATPase domain"/>
    <property type="match status" value="1"/>
</dbReference>
<keyword evidence="6" id="KW-1185">Reference proteome</keyword>
<feature type="domain" description="Helicase ATP-binding" evidence="3">
    <location>
        <begin position="443"/>
        <end position="602"/>
    </location>
</feature>
<feature type="domain" description="Helicase C-terminal" evidence="4">
    <location>
        <begin position="712"/>
        <end position="869"/>
    </location>
</feature>
<dbReference type="InterPro" id="IPR027417">
    <property type="entry name" value="P-loop_NTPase"/>
</dbReference>
<dbReference type="RefSeq" id="WP_385875865.1">
    <property type="nucleotide sequence ID" value="NZ_JBHLXE010000016.1"/>
</dbReference>
<name>A0ABV6C9S9_9GAMM</name>
<dbReference type="EMBL" id="JBHLXE010000016">
    <property type="protein sequence ID" value="MFC0178855.1"/>
    <property type="molecule type" value="Genomic_DNA"/>
</dbReference>
<dbReference type="InterPro" id="IPR049730">
    <property type="entry name" value="SNF2/RAD54-like_C"/>
</dbReference>
<evidence type="ECO:0000259" key="4">
    <source>
        <dbReference type="PROSITE" id="PS51194"/>
    </source>
</evidence>
<dbReference type="SUPFAM" id="SSF52540">
    <property type="entry name" value="P-loop containing nucleoside triphosphate hydrolases"/>
    <property type="match status" value="2"/>
</dbReference>
<dbReference type="PROSITE" id="PS51194">
    <property type="entry name" value="HELICASE_CTER"/>
    <property type="match status" value="1"/>
</dbReference>
<dbReference type="PROSITE" id="PS51192">
    <property type="entry name" value="HELICASE_ATP_BIND_1"/>
    <property type="match status" value="1"/>
</dbReference>
<evidence type="ECO:0000256" key="2">
    <source>
        <dbReference type="ARBA" id="ARBA00022806"/>
    </source>
</evidence>
<keyword evidence="2 5" id="KW-0347">Helicase</keyword>
<dbReference type="PANTHER" id="PTHR10799">
    <property type="entry name" value="SNF2/RAD54 HELICASE FAMILY"/>
    <property type="match status" value="1"/>
</dbReference>
<dbReference type="InterPro" id="IPR001650">
    <property type="entry name" value="Helicase_C-like"/>
</dbReference>
<evidence type="ECO:0000313" key="6">
    <source>
        <dbReference type="Proteomes" id="UP001589758"/>
    </source>
</evidence>
<evidence type="ECO:0000313" key="5">
    <source>
        <dbReference type="EMBL" id="MFC0178855.1"/>
    </source>
</evidence>
<dbReference type="InterPro" id="IPR014001">
    <property type="entry name" value="Helicase_ATP-bd"/>
</dbReference>
<evidence type="ECO:0000259" key="3">
    <source>
        <dbReference type="PROSITE" id="PS51192"/>
    </source>
</evidence>
<keyword evidence="2 5" id="KW-0067">ATP-binding</keyword>
<dbReference type="Proteomes" id="UP001589758">
    <property type="component" value="Unassembled WGS sequence"/>
</dbReference>
<dbReference type="InterPro" id="IPR000330">
    <property type="entry name" value="SNF2_N"/>
</dbReference>
<comment type="caution">
    <text evidence="5">The sequence shown here is derived from an EMBL/GenBank/DDBJ whole genome shotgun (WGS) entry which is preliminary data.</text>
</comment>
<sequence length="893" mass="102911">MLESENLTTIRFIWAFTEKFDLCGKIQKQTHRDWTLGRKVNIHTLHKNYGHIISDHDKTIANYLIQTFAHEKETFRLNSTLLALLHSAHNLFSDEGYPITLTLHPILLTFEPFETDKVHIEKYPDEKSSAYVDEQKLLRKHTDNVYLFESHSHETSRFLNMLKKVPIISAKVTESLIEKINNRISWYNYINDTSNIEIVTFEPFAHVWLKFEKEVLILAITHQTEDNSLQVPSAFGDKWYYMGQDRWVKRDIEQEKSIVEDLLNILEIKNFNENQEYIIPLLDAETTVRRLESVSNIKLHWLKDQHRIIKVDIKDLAFEFKSVGSVLKLDAEFVIDGEEIITLQQMLQARRLGYIALGEGESRLQFTQSLKHQLAVLSHLVNENGEVRQDFSPISGQLDDVIKAIDNTDWQNKMSQWQEPLLIDNEKLSMLRPYQKEGVKWAINLIHHGFGACLADDMGLGKTLQALKVIEHFSNKGPSLVVCPKSVLYNWKNETLKFTPTIEVTIFEMADDKDALLQGLYSKPNRLLIIGYSQLALFQTSLQTINWQMIVIDEAQQIKNPSSQRTKALLSLPSNGKLALSGTPVENNLLDIWSLFHFLNPSLLGSLGEFREHFTRVNKEEDPITELRFLVTPFILRRLKKEVLEELPEKIEINHDIELSSAERAAYEAVRLDILNKKRHMPIEILAGITRLRQICSDASLVFDNITEPSSKLLKALEIIKDALAGGHKILVFSQFVGLLHHLDRLLADSSINFSYLDGQTPLKHREEQIKAFKDDKADVFLISLKAGGTGLNLTEADTVIHLDPWWNPAVEDQASDRAYRIGQTQTVTVYRLIAKDTIEEYIIELHHAKRELALQVLDNKETSTNEEFDPAFLLSLLNREEFDNRTKMTIVN</sequence>
<reference evidence="5 6" key="1">
    <citation type="submission" date="2024-09" db="EMBL/GenBank/DDBJ databases">
        <authorList>
            <person name="Sun Q."/>
            <person name="Mori K."/>
        </authorList>
    </citation>
    <scope>NUCLEOTIDE SEQUENCE [LARGE SCALE GENOMIC DNA]</scope>
    <source>
        <strain evidence="5 6">CCM 8545</strain>
    </source>
</reference>
<dbReference type="SMART" id="SM00487">
    <property type="entry name" value="DEXDc"/>
    <property type="match status" value="1"/>
</dbReference>
<dbReference type="EC" id="3.6.4.-" evidence="5"/>